<organism evidence="1 2">
    <name type="scientific">Treponema pedis</name>
    <dbReference type="NCBI Taxonomy" id="409322"/>
    <lineage>
        <taxon>Bacteria</taxon>
        <taxon>Pseudomonadati</taxon>
        <taxon>Spirochaetota</taxon>
        <taxon>Spirochaetia</taxon>
        <taxon>Spirochaetales</taxon>
        <taxon>Treponemataceae</taxon>
        <taxon>Treponema</taxon>
    </lineage>
</organism>
<sequence length="190" mass="20627">MLEILIVAVISAVCSLFNLSVGLTGLRITLGIIVLAAALQRNAKLNVIIASAFAGIGVCIVRILVSGVSSGFSIYEVFNHSLEILFYLGYGIFYYVLVRSEKSVYKTHLILLLMLCDFGANTIEYAARHFLLSSSSATSAMETAAFQTIFLAAFIRSSLIWIIAKFAFNAGEPARKIENSENGKNTKGEN</sequence>
<gene>
    <name evidence="1" type="ORF">IFE08_06940</name>
</gene>
<accession>A0A7S7AXS0</accession>
<dbReference type="Proteomes" id="UP000593915">
    <property type="component" value="Chromosome"/>
</dbReference>
<dbReference type="EMBL" id="CP061839">
    <property type="protein sequence ID" value="QOW62059.1"/>
    <property type="molecule type" value="Genomic_DNA"/>
</dbReference>
<dbReference type="RefSeq" id="WP_020965593.1">
    <property type="nucleotide sequence ID" value="NZ_CP045670.1"/>
</dbReference>
<protein>
    <submittedName>
        <fullName evidence="1">Uncharacterized protein</fullName>
    </submittedName>
</protein>
<evidence type="ECO:0000313" key="1">
    <source>
        <dbReference type="EMBL" id="QOW62059.1"/>
    </source>
</evidence>
<proteinExistence type="predicted"/>
<dbReference type="AlphaFoldDB" id="A0A7S7AXS0"/>
<dbReference type="GeneID" id="301090319"/>
<reference evidence="1 2" key="1">
    <citation type="submission" date="2020-09" db="EMBL/GenBank/DDBJ databases">
        <title>Characterization of Treponema spp. from bovine digital dermatitis in Korea.</title>
        <authorList>
            <person name="Espiritu H.M."/>
            <person name="Cho Y.I."/>
            <person name="Mamuad L."/>
        </authorList>
    </citation>
    <scope>NUCLEOTIDE SEQUENCE [LARGE SCALE GENOMIC DNA]</scope>
    <source>
        <strain evidence="1 2">KS1</strain>
    </source>
</reference>
<evidence type="ECO:0000313" key="2">
    <source>
        <dbReference type="Proteomes" id="UP000593915"/>
    </source>
</evidence>
<name>A0A7S7AXS0_9SPIR</name>